<keyword evidence="4" id="KW-1185">Reference proteome</keyword>
<dbReference type="PRINTS" id="PR01438">
    <property type="entry name" value="UNVRSLSTRESS"/>
</dbReference>
<protein>
    <submittedName>
        <fullName evidence="3">Universal stress protein</fullName>
    </submittedName>
</protein>
<dbReference type="SUPFAM" id="SSF52402">
    <property type="entry name" value="Adenine nucleotide alpha hydrolases-like"/>
    <property type="match status" value="2"/>
</dbReference>
<reference evidence="3 4" key="1">
    <citation type="submission" date="2019-06" db="EMBL/GenBank/DDBJ databases">
        <authorList>
            <person name="Livingstone P."/>
            <person name="Whitworth D."/>
        </authorList>
    </citation>
    <scope>NUCLEOTIDE SEQUENCE [LARGE SCALE GENOMIC DNA]</scope>
    <source>
        <strain evidence="3 4">AM401</strain>
    </source>
</reference>
<comment type="caution">
    <text evidence="3">The sequence shown here is derived from an EMBL/GenBank/DDBJ whole genome shotgun (WGS) entry which is preliminary data.</text>
</comment>
<gene>
    <name evidence="3" type="ORF">FJV41_33320</name>
</gene>
<dbReference type="OrthoDB" id="5486394at2"/>
<name>A0A540WRP3_9BACT</name>
<dbReference type="EMBL" id="VIFM01000179">
    <property type="protein sequence ID" value="TQF11597.1"/>
    <property type="molecule type" value="Genomic_DNA"/>
</dbReference>
<dbReference type="InterPro" id="IPR006015">
    <property type="entry name" value="Universal_stress_UspA"/>
</dbReference>
<dbReference type="InterPro" id="IPR006016">
    <property type="entry name" value="UspA"/>
</dbReference>
<evidence type="ECO:0000256" key="1">
    <source>
        <dbReference type="ARBA" id="ARBA00008791"/>
    </source>
</evidence>
<dbReference type="Pfam" id="PF00582">
    <property type="entry name" value="Usp"/>
    <property type="match status" value="2"/>
</dbReference>
<proteinExistence type="inferred from homology"/>
<sequence>MAIVCASPLMARESREVEVAAALAARLGEPLLLVGVIDGEPLTEATRLEAQRHLEAQAERLELPPGRVSCRVRSDTDAVLADEECRHSRWVVAAAEGWRTSAWRRASLPERLARHGCGPVLSVRREDALVDWLRGRRRLLVVVGVDPLSPTADAAVAFLRELRRVGPCDVLATYVCSPLEERDRLGIHTPVHVDLLEPRARDMEALDPAVETVLLREVREQVGDLLGEGGVEVVLEPGFGRPADHLLHVALSRGADLVVVGMRARGAVKRLWHGSVSAGVLRNAEQAVVCVPDVLREPRHALPPRSVLVPVDFSDASERAIAQARSLVGPGGRVHLLHVHRKRLGETGGFMDHYGVLPEPPREREVMLRRLWELVPRDEGAQALRWSVEGVTGEDIAQAICQATEREGVDLVCLGTSGEPSREPDALPGAVARELVARCRRPVMVVPGT</sequence>
<comment type="similarity">
    <text evidence="1">Belongs to the universal stress protein A family.</text>
</comment>
<evidence type="ECO:0000259" key="2">
    <source>
        <dbReference type="Pfam" id="PF00582"/>
    </source>
</evidence>
<dbReference type="InterPro" id="IPR014729">
    <property type="entry name" value="Rossmann-like_a/b/a_fold"/>
</dbReference>
<dbReference type="PANTHER" id="PTHR46268:SF6">
    <property type="entry name" value="UNIVERSAL STRESS PROTEIN UP12"/>
    <property type="match status" value="1"/>
</dbReference>
<feature type="domain" description="UspA" evidence="2">
    <location>
        <begin position="305"/>
        <end position="447"/>
    </location>
</feature>
<feature type="domain" description="UspA" evidence="2">
    <location>
        <begin position="141"/>
        <end position="292"/>
    </location>
</feature>
<dbReference type="AlphaFoldDB" id="A0A540WRP3"/>
<dbReference type="RefSeq" id="WP_141646632.1">
    <property type="nucleotide sequence ID" value="NZ_VIFM01000179.1"/>
</dbReference>
<dbReference type="Proteomes" id="UP000315369">
    <property type="component" value="Unassembled WGS sequence"/>
</dbReference>
<dbReference type="CDD" id="cd00293">
    <property type="entry name" value="USP-like"/>
    <property type="match status" value="2"/>
</dbReference>
<organism evidence="3 4">
    <name type="scientific">Myxococcus llanfairpwllgwyngyllgogerychwyrndrobwllllantysiliogogogochensis</name>
    <dbReference type="NCBI Taxonomy" id="2590453"/>
    <lineage>
        <taxon>Bacteria</taxon>
        <taxon>Pseudomonadati</taxon>
        <taxon>Myxococcota</taxon>
        <taxon>Myxococcia</taxon>
        <taxon>Myxococcales</taxon>
        <taxon>Cystobacterineae</taxon>
        <taxon>Myxococcaceae</taxon>
        <taxon>Myxococcus</taxon>
    </lineage>
</organism>
<evidence type="ECO:0000313" key="3">
    <source>
        <dbReference type="EMBL" id="TQF11597.1"/>
    </source>
</evidence>
<dbReference type="Gene3D" id="3.40.50.620">
    <property type="entry name" value="HUPs"/>
    <property type="match status" value="1"/>
</dbReference>
<evidence type="ECO:0000313" key="4">
    <source>
        <dbReference type="Proteomes" id="UP000315369"/>
    </source>
</evidence>
<accession>A0A540WRP3</accession>
<dbReference type="PANTHER" id="PTHR46268">
    <property type="entry name" value="STRESS RESPONSE PROTEIN NHAX"/>
    <property type="match status" value="1"/>
</dbReference>
<dbReference type="Gene3D" id="3.40.50.12370">
    <property type="match status" value="1"/>
</dbReference>